<dbReference type="PANTHER" id="PTHR10683:SF31">
    <property type="entry name" value="TRANSALDOLASE"/>
    <property type="match status" value="1"/>
</dbReference>
<evidence type="ECO:0000256" key="10">
    <source>
        <dbReference type="ARBA" id="ARBA00048810"/>
    </source>
</evidence>
<reference evidence="12 13" key="1">
    <citation type="submission" date="2016-10" db="EMBL/GenBank/DDBJ databases">
        <authorList>
            <person name="Varghese N."/>
            <person name="Submissions S."/>
        </authorList>
    </citation>
    <scope>NUCLEOTIDE SEQUENCE [LARGE SCALE GENOMIC DNA]</scope>
    <source>
        <strain evidence="12 13">Nl1</strain>
    </source>
</reference>
<dbReference type="NCBIfam" id="TIGR00876">
    <property type="entry name" value="tal_mycobact"/>
    <property type="match status" value="1"/>
</dbReference>
<dbReference type="NCBIfam" id="NF002881">
    <property type="entry name" value="PRK03343.1"/>
    <property type="match status" value="1"/>
</dbReference>
<feature type="active site" description="Schiff-base intermediate with substrate" evidence="11">
    <location>
        <position position="141"/>
    </location>
</feature>
<dbReference type="Gene3D" id="3.20.20.70">
    <property type="entry name" value="Aldolase class I"/>
    <property type="match status" value="1"/>
</dbReference>
<keyword evidence="8 11" id="KW-0570">Pentose shunt</keyword>
<gene>
    <name evidence="11" type="primary">tal</name>
    <name evidence="12" type="ORF">SAMN05216402_2408</name>
</gene>
<evidence type="ECO:0000256" key="3">
    <source>
        <dbReference type="ARBA" id="ARBA00004857"/>
    </source>
</evidence>
<comment type="catalytic activity">
    <reaction evidence="10 11">
        <text>D-sedoheptulose 7-phosphate + D-glyceraldehyde 3-phosphate = D-erythrose 4-phosphate + beta-D-fructose 6-phosphate</text>
        <dbReference type="Rhea" id="RHEA:17053"/>
        <dbReference type="ChEBI" id="CHEBI:16897"/>
        <dbReference type="ChEBI" id="CHEBI:57483"/>
        <dbReference type="ChEBI" id="CHEBI:57634"/>
        <dbReference type="ChEBI" id="CHEBI:59776"/>
        <dbReference type="EC" id="2.2.1.2"/>
    </reaction>
</comment>
<dbReference type="RefSeq" id="WP_074632793.1">
    <property type="nucleotide sequence ID" value="NZ_FNKY01000001.1"/>
</dbReference>
<dbReference type="PIRSF" id="PIRSF036915">
    <property type="entry name" value="Trnald_Bac_Plnt"/>
    <property type="match status" value="1"/>
</dbReference>
<evidence type="ECO:0000256" key="7">
    <source>
        <dbReference type="ARBA" id="ARBA00022679"/>
    </source>
</evidence>
<sequence length="375" mass="40958">MNPLEQILQCGQSIWLDSISRDLINSGELQRLVTEDKLRGVTSNPTIFEQAINHGSSYDDALGALLKADEHQTDKALFEALAVADIRSATDVLRPVYDATQGGDGYVSLEVSPHLAHDTEGTIAEAKRLWDAVQRPNLMIKIPATPAGIPAISQSIAAGININVTLMFSLRHYEDVARAYIRGLNGRAEASPGKMVSWPVSVASFFVSRVDSVVDPLLEKNGSPAALALRGKIAIANAKLAYQRFHEIFHSEDFADLRRKGAKVQRPLWGSTGTKNPAYSDVLYIEQLIGPDTVNTVPPKTLDAFRDHGHVRETLTENIEQAEADAARLKEFGIDLDAITEKLQDDGVDAFAASYDKLLAALKTKREEILANHVA</sequence>
<keyword evidence="7 11" id="KW-0808">Transferase</keyword>
<comment type="subcellular location">
    <subcellularLocation>
        <location evidence="2 11">Cytoplasm</location>
    </subcellularLocation>
</comment>
<name>A0ABY0TH64_9PROT</name>
<keyword evidence="13" id="KW-1185">Reference proteome</keyword>
<protein>
    <recommendedName>
        <fullName evidence="5 11">Transaldolase</fullName>
        <ecNumber evidence="5 11">2.2.1.2</ecNumber>
    </recommendedName>
</protein>
<dbReference type="Pfam" id="PF00923">
    <property type="entry name" value="TAL_FSA"/>
    <property type="match status" value="1"/>
</dbReference>
<evidence type="ECO:0000313" key="12">
    <source>
        <dbReference type="EMBL" id="SDQ81684.1"/>
    </source>
</evidence>
<keyword evidence="6 11" id="KW-0963">Cytoplasm</keyword>
<dbReference type="InterPro" id="IPR013785">
    <property type="entry name" value="Aldolase_TIM"/>
</dbReference>
<dbReference type="PANTHER" id="PTHR10683">
    <property type="entry name" value="TRANSALDOLASE"/>
    <property type="match status" value="1"/>
</dbReference>
<dbReference type="HAMAP" id="MF_00493">
    <property type="entry name" value="Transaldolase_2"/>
    <property type="match status" value="1"/>
</dbReference>
<evidence type="ECO:0000256" key="2">
    <source>
        <dbReference type="ARBA" id="ARBA00004496"/>
    </source>
</evidence>
<dbReference type="Proteomes" id="UP000183471">
    <property type="component" value="Unassembled WGS sequence"/>
</dbReference>
<evidence type="ECO:0000256" key="9">
    <source>
        <dbReference type="ARBA" id="ARBA00023270"/>
    </source>
</evidence>
<comment type="function">
    <text evidence="1 11">Transaldolase is important for the balance of metabolites in the pentose-phosphate pathway.</text>
</comment>
<evidence type="ECO:0000256" key="8">
    <source>
        <dbReference type="ARBA" id="ARBA00023126"/>
    </source>
</evidence>
<organism evidence="12 13">
    <name type="scientific">Nitrosospira multiformis</name>
    <dbReference type="NCBI Taxonomy" id="1231"/>
    <lineage>
        <taxon>Bacteria</taxon>
        <taxon>Pseudomonadati</taxon>
        <taxon>Pseudomonadota</taxon>
        <taxon>Betaproteobacteria</taxon>
        <taxon>Nitrosomonadales</taxon>
        <taxon>Nitrosomonadaceae</taxon>
        <taxon>Nitrosospira</taxon>
    </lineage>
</organism>
<dbReference type="InterPro" id="IPR001585">
    <property type="entry name" value="TAL/FSA"/>
</dbReference>
<dbReference type="SUPFAM" id="SSF51569">
    <property type="entry name" value="Aldolase"/>
    <property type="match status" value="1"/>
</dbReference>
<dbReference type="CDD" id="cd00955">
    <property type="entry name" value="Transaldolase_like"/>
    <property type="match status" value="1"/>
</dbReference>
<dbReference type="InterPro" id="IPR004732">
    <property type="entry name" value="Transaldolase_2"/>
</dbReference>
<evidence type="ECO:0000256" key="6">
    <source>
        <dbReference type="ARBA" id="ARBA00022490"/>
    </source>
</evidence>
<dbReference type="InterPro" id="IPR018225">
    <property type="entry name" value="Transaldolase_AS"/>
</dbReference>
<evidence type="ECO:0000256" key="11">
    <source>
        <dbReference type="HAMAP-Rule" id="MF_00493"/>
    </source>
</evidence>
<comment type="caution">
    <text evidence="12">The sequence shown here is derived from an EMBL/GenBank/DDBJ whole genome shotgun (WGS) entry which is preliminary data.</text>
</comment>
<proteinExistence type="inferred from homology"/>
<evidence type="ECO:0000313" key="13">
    <source>
        <dbReference type="Proteomes" id="UP000183471"/>
    </source>
</evidence>
<evidence type="ECO:0000256" key="1">
    <source>
        <dbReference type="ARBA" id="ARBA00003518"/>
    </source>
</evidence>
<evidence type="ECO:0000256" key="5">
    <source>
        <dbReference type="ARBA" id="ARBA00013151"/>
    </source>
</evidence>
<accession>A0ABY0TH64</accession>
<keyword evidence="9 11" id="KW-0704">Schiff base</keyword>
<comment type="similarity">
    <text evidence="4 11">Belongs to the transaldolase family. Type 2 subfamily.</text>
</comment>
<dbReference type="EC" id="2.2.1.2" evidence="5 11"/>
<dbReference type="EMBL" id="FNKY01000001">
    <property type="protein sequence ID" value="SDQ81684.1"/>
    <property type="molecule type" value="Genomic_DNA"/>
</dbReference>
<dbReference type="PROSITE" id="PS01054">
    <property type="entry name" value="TRANSALDOLASE_1"/>
    <property type="match status" value="1"/>
</dbReference>
<evidence type="ECO:0000256" key="4">
    <source>
        <dbReference type="ARBA" id="ARBA00008426"/>
    </source>
</evidence>
<comment type="pathway">
    <text evidence="3 11">Carbohydrate degradation; pentose phosphate pathway; D-glyceraldehyde 3-phosphate and beta-D-fructose 6-phosphate from D-ribose 5-phosphate and D-xylulose 5-phosphate (non-oxidative stage): step 2/3.</text>
</comment>